<evidence type="ECO:0000313" key="2">
    <source>
        <dbReference type="EMBL" id="KAF6333335.1"/>
    </source>
</evidence>
<feature type="region of interest" description="Disordered" evidence="1">
    <location>
        <begin position="274"/>
        <end position="374"/>
    </location>
</feature>
<dbReference type="Pfam" id="PF15229">
    <property type="entry name" value="POM121"/>
    <property type="match status" value="1"/>
</dbReference>
<proteinExistence type="predicted"/>
<dbReference type="Proteomes" id="UP000585614">
    <property type="component" value="Unassembled WGS sequence"/>
</dbReference>
<protein>
    <submittedName>
        <fullName evidence="2">Uncharacterized protein</fullName>
    </submittedName>
</protein>
<evidence type="ECO:0000313" key="3">
    <source>
        <dbReference type="Proteomes" id="UP000585614"/>
    </source>
</evidence>
<reference evidence="2 3" key="1">
    <citation type="journal article" date="2020" name="Nature">
        <title>Six reference-quality genomes reveal evolution of bat adaptations.</title>
        <authorList>
            <person name="Jebb D."/>
            <person name="Huang Z."/>
            <person name="Pippel M."/>
            <person name="Hughes G.M."/>
            <person name="Lavrichenko K."/>
            <person name="Devanna P."/>
            <person name="Winkler S."/>
            <person name="Jermiin L.S."/>
            <person name="Skirmuntt E.C."/>
            <person name="Katzourakis A."/>
            <person name="Burkitt-Gray L."/>
            <person name="Ray D.A."/>
            <person name="Sullivan K.A.M."/>
            <person name="Roscito J.G."/>
            <person name="Kirilenko B.M."/>
            <person name="Davalos L.M."/>
            <person name="Corthals A.P."/>
            <person name="Power M.L."/>
            <person name="Jones G."/>
            <person name="Ransome R.D."/>
            <person name="Dechmann D.K.N."/>
            <person name="Locatelli A.G."/>
            <person name="Puechmaille S.J."/>
            <person name="Fedrigo O."/>
            <person name="Jarvis E.D."/>
            <person name="Hiller M."/>
            <person name="Vernes S.C."/>
            <person name="Myers E.W."/>
            <person name="Teeling E.C."/>
        </authorList>
    </citation>
    <scope>NUCLEOTIDE SEQUENCE [LARGE SCALE GENOMIC DNA]</scope>
    <source>
        <strain evidence="2">MRhiFer1</strain>
        <tissue evidence="2">Lung</tissue>
    </source>
</reference>
<accession>A0A7J7W7E3</accession>
<gene>
    <name evidence="2" type="ORF">mRhiFer1_008112</name>
</gene>
<feature type="compositionally biased region" description="Basic and acidic residues" evidence="1">
    <location>
        <begin position="324"/>
        <end position="334"/>
    </location>
</feature>
<dbReference type="PANTHER" id="PTHR15566:SF4">
    <property type="entry name" value="POM121-LIKE PROTEIN 1-RELATED"/>
    <property type="match status" value="1"/>
</dbReference>
<dbReference type="PANTHER" id="PTHR15566">
    <property type="entry name" value="POM121-LIKE"/>
    <property type="match status" value="1"/>
</dbReference>
<sequence>MGAYQGRICPPRPPRAPERQHHCARHAHHVHLARHPHTAVRAPPFSRRPNCRYLMSLPSCFLTASRRRCSMLSQTLRTFLGSLVSIGRHGHQREAVLSALHLQIACSSVSPVGRASHCVAQDQVDTHMPLTTPRGAPSTCTEQSLLRAKGAPKQEEDPALRLKQATQGRNPDGTGASRSAFRPLGVQRGHSFFVPRPGTLPRTLHAEISGDTGRNPDDTGRARSAFRALAVSCFIPRPGLLQRIPHTEISGSQGDKKSQTSVLISCPTRNAITSSYSATRGFPPAQRKRRTATSRAARPCQKSSKKVSQEGPSPSSAPGLSHKCQREKEADGTKGQKRTQTDGSPTCDRSRPRKRKTCLLPHRRGDPLSLPTPPELGFRVTGEHLDAERQAALQSIHRALQGGETEAIPDLAAIRAVWNGPAPAVLAAPSTNP</sequence>
<comment type="caution">
    <text evidence="2">The sequence shown here is derived from an EMBL/GenBank/DDBJ whole genome shotgun (WGS) entry which is preliminary data.</text>
</comment>
<dbReference type="OrthoDB" id="6510268at2759"/>
<dbReference type="EMBL" id="JACAGC010000011">
    <property type="protein sequence ID" value="KAF6333335.1"/>
    <property type="molecule type" value="Genomic_DNA"/>
</dbReference>
<feature type="region of interest" description="Disordered" evidence="1">
    <location>
        <begin position="148"/>
        <end position="220"/>
    </location>
</feature>
<dbReference type="AlphaFoldDB" id="A0A7J7W7E3"/>
<dbReference type="InterPro" id="IPR043220">
    <property type="entry name" value="POM121-like_prot_1"/>
</dbReference>
<evidence type="ECO:0000256" key="1">
    <source>
        <dbReference type="SAM" id="MobiDB-lite"/>
    </source>
</evidence>
<name>A0A7J7W7E3_RHIFE</name>
<organism evidence="2 3">
    <name type="scientific">Rhinolophus ferrumequinum</name>
    <name type="common">Greater horseshoe bat</name>
    <dbReference type="NCBI Taxonomy" id="59479"/>
    <lineage>
        <taxon>Eukaryota</taxon>
        <taxon>Metazoa</taxon>
        <taxon>Chordata</taxon>
        <taxon>Craniata</taxon>
        <taxon>Vertebrata</taxon>
        <taxon>Euteleostomi</taxon>
        <taxon>Mammalia</taxon>
        <taxon>Eutheria</taxon>
        <taxon>Laurasiatheria</taxon>
        <taxon>Chiroptera</taxon>
        <taxon>Yinpterochiroptera</taxon>
        <taxon>Rhinolophoidea</taxon>
        <taxon>Rhinolophidae</taxon>
        <taxon>Rhinolophinae</taxon>
        <taxon>Rhinolophus</taxon>
    </lineage>
</organism>